<dbReference type="Gene3D" id="3.40.190.290">
    <property type="match status" value="1"/>
</dbReference>
<accession>A0ABS8YRR9</accession>
<dbReference type="SUPFAM" id="SSF53850">
    <property type="entry name" value="Periplasmic binding protein-like II"/>
    <property type="match status" value="1"/>
</dbReference>
<dbReference type="Pfam" id="PF03466">
    <property type="entry name" value="LysR_substrate"/>
    <property type="match status" value="1"/>
</dbReference>
<evidence type="ECO:0000256" key="3">
    <source>
        <dbReference type="ARBA" id="ARBA00023125"/>
    </source>
</evidence>
<feature type="domain" description="HTH lysR-type" evidence="5">
    <location>
        <begin position="8"/>
        <end position="65"/>
    </location>
</feature>
<evidence type="ECO:0000313" key="7">
    <source>
        <dbReference type="Proteomes" id="UP001521181"/>
    </source>
</evidence>
<dbReference type="PROSITE" id="PS50931">
    <property type="entry name" value="HTH_LYSR"/>
    <property type="match status" value="1"/>
</dbReference>
<dbReference type="InterPro" id="IPR036388">
    <property type="entry name" value="WH-like_DNA-bd_sf"/>
</dbReference>
<dbReference type="InterPro" id="IPR005119">
    <property type="entry name" value="LysR_subst-bd"/>
</dbReference>
<keyword evidence="4" id="KW-0804">Transcription</keyword>
<proteinExistence type="inferred from homology"/>
<evidence type="ECO:0000256" key="4">
    <source>
        <dbReference type="ARBA" id="ARBA00023163"/>
    </source>
</evidence>
<organism evidence="6 7">
    <name type="scientific">Rhodobacter flavimaris</name>
    <dbReference type="NCBI Taxonomy" id="2907145"/>
    <lineage>
        <taxon>Bacteria</taxon>
        <taxon>Pseudomonadati</taxon>
        <taxon>Pseudomonadota</taxon>
        <taxon>Alphaproteobacteria</taxon>
        <taxon>Rhodobacterales</taxon>
        <taxon>Rhodobacter group</taxon>
        <taxon>Rhodobacter</taxon>
    </lineage>
</organism>
<keyword evidence="2" id="KW-0805">Transcription regulation</keyword>
<dbReference type="PANTHER" id="PTHR30419:SF8">
    <property type="entry name" value="NITROGEN ASSIMILATION TRANSCRIPTIONAL ACTIVATOR-RELATED"/>
    <property type="match status" value="1"/>
</dbReference>
<dbReference type="Gene3D" id="1.10.10.10">
    <property type="entry name" value="Winged helix-like DNA-binding domain superfamily/Winged helix DNA-binding domain"/>
    <property type="match status" value="1"/>
</dbReference>
<evidence type="ECO:0000256" key="1">
    <source>
        <dbReference type="ARBA" id="ARBA00009437"/>
    </source>
</evidence>
<keyword evidence="3" id="KW-0238">DNA-binding</keyword>
<dbReference type="EMBL" id="JAJUOS010000002">
    <property type="protein sequence ID" value="MCE5972577.1"/>
    <property type="molecule type" value="Genomic_DNA"/>
</dbReference>
<comment type="similarity">
    <text evidence="1">Belongs to the LysR transcriptional regulatory family.</text>
</comment>
<reference evidence="6 7" key="1">
    <citation type="submission" date="2021-12" db="EMBL/GenBank/DDBJ databases">
        <title>Sinirhodobacter sp. WL0062 is a bacterium isolated from seawater.</title>
        <authorList>
            <person name="Wang L."/>
            <person name="He W."/>
            <person name="Zhang D.-F."/>
        </authorList>
    </citation>
    <scope>NUCLEOTIDE SEQUENCE [LARGE SCALE GENOMIC DNA]</scope>
    <source>
        <strain evidence="6 7">WL0062</strain>
    </source>
</reference>
<dbReference type="Proteomes" id="UP001521181">
    <property type="component" value="Unassembled WGS sequence"/>
</dbReference>
<sequence length="315" mass="34572">MTDLLRNLRPAQARLIAAIERHGQLQVAASECGMTQPAASRLLAELERQLETRLFIRTPKGMEPTPSGTLLARHAARMVFDLGQLSEEFAELQTGKGGLVRVGAVTGPALGQLVPAIQRLKQQAPMVNISVEVAPSLVLTQALERGDLDFVLARLPPHVDQRDFEIEPARNEIVQLLVRDEHPMLGQGPVSIGSLHRLPWILQDRGAPIRQAIEAAFHDEGLVAPNDVITTSSLLVIIALLKESDAIAPMSMEVIELMLEPPVSAGFRRLELKRQVVVDPYLIIRGRGRRLSRAAEILLSFTRERIASVVAPRSS</sequence>
<gene>
    <name evidence="6" type="ORF">LZA78_03665</name>
</gene>
<evidence type="ECO:0000256" key="2">
    <source>
        <dbReference type="ARBA" id="ARBA00023015"/>
    </source>
</evidence>
<dbReference type="InterPro" id="IPR000847">
    <property type="entry name" value="LysR_HTH_N"/>
</dbReference>
<protein>
    <submittedName>
        <fullName evidence="6">LysR family transcriptional regulator</fullName>
    </submittedName>
</protein>
<comment type="caution">
    <text evidence="6">The sequence shown here is derived from an EMBL/GenBank/DDBJ whole genome shotgun (WGS) entry which is preliminary data.</text>
</comment>
<evidence type="ECO:0000313" key="6">
    <source>
        <dbReference type="EMBL" id="MCE5972577.1"/>
    </source>
</evidence>
<dbReference type="RefSeq" id="WP_233675591.1">
    <property type="nucleotide sequence ID" value="NZ_JAJUOS010000002.1"/>
</dbReference>
<dbReference type="SUPFAM" id="SSF46785">
    <property type="entry name" value="Winged helix' DNA-binding domain"/>
    <property type="match status" value="1"/>
</dbReference>
<dbReference type="InterPro" id="IPR036390">
    <property type="entry name" value="WH_DNA-bd_sf"/>
</dbReference>
<name>A0ABS8YRR9_9RHOB</name>
<dbReference type="PANTHER" id="PTHR30419">
    <property type="entry name" value="HTH-TYPE TRANSCRIPTIONAL REGULATOR YBHD"/>
    <property type="match status" value="1"/>
</dbReference>
<dbReference type="Pfam" id="PF00126">
    <property type="entry name" value="HTH_1"/>
    <property type="match status" value="1"/>
</dbReference>
<keyword evidence="7" id="KW-1185">Reference proteome</keyword>
<evidence type="ECO:0000259" key="5">
    <source>
        <dbReference type="PROSITE" id="PS50931"/>
    </source>
</evidence>
<dbReference type="InterPro" id="IPR050950">
    <property type="entry name" value="HTH-type_LysR_regulators"/>
</dbReference>